<keyword evidence="5" id="KW-1185">Reference proteome</keyword>
<dbReference type="AlphaFoldDB" id="A0AAD3TTD8"/>
<dbReference type="Gene3D" id="1.10.472.80">
    <property type="entry name" value="Ypt/Rab-GAP domain of gyp1p, domain 3"/>
    <property type="match status" value="1"/>
</dbReference>
<proteinExistence type="predicted"/>
<evidence type="ECO:0000313" key="5">
    <source>
        <dbReference type="Proteomes" id="UP001222932"/>
    </source>
</evidence>
<reference evidence="4" key="1">
    <citation type="journal article" date="2023" name="BMC Genomics">
        <title>Chromosome-level genome assemblies of Cutaneotrichosporon spp. (Trichosporonales, Basidiomycota) reveal imbalanced evolution between nucleotide sequences and chromosome synteny.</title>
        <authorList>
            <person name="Kobayashi Y."/>
            <person name="Kayamori A."/>
            <person name="Aoki K."/>
            <person name="Shiwa Y."/>
            <person name="Matsutani M."/>
            <person name="Fujita N."/>
            <person name="Sugita T."/>
            <person name="Iwasaki W."/>
            <person name="Tanaka N."/>
            <person name="Takashima M."/>
        </authorList>
    </citation>
    <scope>NUCLEOTIDE SEQUENCE</scope>
    <source>
        <strain evidence="4">HIS016</strain>
    </source>
</reference>
<dbReference type="GO" id="GO:0005096">
    <property type="term" value="F:GTPase activator activity"/>
    <property type="evidence" value="ECO:0007669"/>
    <property type="project" value="UniProtKB-KW"/>
</dbReference>
<dbReference type="PANTHER" id="PTHR22957">
    <property type="entry name" value="TBC1 DOMAIN FAMILY MEMBER GTPASE-ACTIVATING PROTEIN"/>
    <property type="match status" value="1"/>
</dbReference>
<dbReference type="Pfam" id="PF00566">
    <property type="entry name" value="RabGAP-TBC"/>
    <property type="match status" value="1"/>
</dbReference>
<evidence type="ECO:0000256" key="2">
    <source>
        <dbReference type="SAM" id="MobiDB-lite"/>
    </source>
</evidence>
<dbReference type="Gene3D" id="1.10.8.270">
    <property type="entry name" value="putative rabgap domain of human tbc1 domain family member 14 like domains"/>
    <property type="match status" value="1"/>
</dbReference>
<dbReference type="SUPFAM" id="SSF47923">
    <property type="entry name" value="Ypt/Rab-GAP domain of gyp1p"/>
    <property type="match status" value="2"/>
</dbReference>
<feature type="domain" description="Rab-GAP TBC" evidence="3">
    <location>
        <begin position="51"/>
        <end position="319"/>
    </location>
</feature>
<feature type="compositionally biased region" description="Pro residues" evidence="2">
    <location>
        <begin position="624"/>
        <end position="634"/>
    </location>
</feature>
<protein>
    <recommendedName>
        <fullName evidence="3">Rab-GAP TBC domain-containing protein</fullName>
    </recommendedName>
</protein>
<feature type="compositionally biased region" description="Polar residues" evidence="2">
    <location>
        <begin position="696"/>
        <end position="708"/>
    </location>
</feature>
<accession>A0AAD3TTD8</accession>
<reference evidence="4" key="2">
    <citation type="submission" date="2023-06" db="EMBL/GenBank/DDBJ databases">
        <authorList>
            <person name="Kobayashi Y."/>
            <person name="Kayamori A."/>
            <person name="Aoki K."/>
            <person name="Shiwa Y."/>
            <person name="Fujita N."/>
            <person name="Sugita T."/>
            <person name="Iwasaki W."/>
            <person name="Tanaka N."/>
            <person name="Takashima M."/>
        </authorList>
    </citation>
    <scope>NUCLEOTIDE SEQUENCE</scope>
    <source>
        <strain evidence="4">HIS016</strain>
    </source>
</reference>
<feature type="compositionally biased region" description="Low complexity" evidence="2">
    <location>
        <begin position="403"/>
        <end position="414"/>
    </location>
</feature>
<sequence>MTSRDDAGVVARPTAAEIQAAWKALFSDPMLSASSLKAEAMGPGLGPAGADGGVILRSVYWRFYLGVLPPPDDLDLYPPALASARARYDDLRERFLVAPDGRWADDCTGGEGYATSSLKTAWVDPLSLDGGSPWKTWFAHLDLRATIRQDVDRTFPDIPYFAQEHVRRALTTMLFLFAVTNPDVGYRQGMHELLAVCLMTVDRDSLVAEPGRARPSPLFTTPAAVREEVMIATLDRAYVEHDGFQLFIQIMKPARAFYEWRSEEGNALLRRVDPQLWERLETEGVEPQIWAIRWIRLIFTRELPFGIALRLWDGMFAEDPTLGILDYVCLAMLLLIRNELIHADYPTLLTRLLHYPSPCDTYPFKPALILSQAMILRSNPTSASGAEVVMQNHEMLGVKAGGPDIADNPIDPDATTPTSALFGRGSTPSSRPGSATRGKARAGVQGLAQGLFERAQKAGLDKAFMSTVNDLRSSLPDGTSAYSFLNFTPSQTPNTHTPGPYSSIPSSTAVFPRPVLQKESSDDTESISSVKSLRDAERQLAEVRLAMLGMGKAMSEWMAVLREGKEGPEATDAWTGLDRVRDTLLEAAGQEVDDLVKDWAWNDALDVSRSRAASTQPTLAEPLPAMPVQPPVPSLSPLRTEEAQITPKASPSARMADNSYLPRPPGQGGLTLQLSKRHDQPGSGLTRTLHHPRPSLSANQARHLSSGVTLDASQAQAHSHAARLASPPSLQSSSQDLDPLAGLGVEAIPLDQATESRRRSTRIRGSLGPGTGSGATSPRVAVGNDPLGVHL</sequence>
<feature type="compositionally biased region" description="Low complexity" evidence="2">
    <location>
        <begin position="423"/>
        <end position="437"/>
    </location>
</feature>
<dbReference type="FunFam" id="1.10.8.270:FF:000031">
    <property type="entry name" value="TBC1 domain family member 5"/>
    <property type="match status" value="1"/>
</dbReference>
<dbReference type="PANTHER" id="PTHR22957:SF337">
    <property type="entry name" value="TBC1 DOMAIN FAMILY MEMBER 5"/>
    <property type="match status" value="1"/>
</dbReference>
<feature type="region of interest" description="Disordered" evidence="2">
    <location>
        <begin position="402"/>
        <end position="442"/>
    </location>
</feature>
<dbReference type="SMART" id="SM00164">
    <property type="entry name" value="TBC"/>
    <property type="match status" value="1"/>
</dbReference>
<comment type="caution">
    <text evidence="4">The sequence shown here is derived from an EMBL/GenBank/DDBJ whole genome shotgun (WGS) entry which is preliminary data.</text>
</comment>
<evidence type="ECO:0000259" key="3">
    <source>
        <dbReference type="PROSITE" id="PS50086"/>
    </source>
</evidence>
<feature type="region of interest" description="Disordered" evidence="2">
    <location>
        <begin position="612"/>
        <end position="791"/>
    </location>
</feature>
<dbReference type="InterPro" id="IPR000195">
    <property type="entry name" value="Rab-GAP-TBC_dom"/>
</dbReference>
<evidence type="ECO:0000313" key="4">
    <source>
        <dbReference type="EMBL" id="GMK56522.1"/>
    </source>
</evidence>
<dbReference type="Proteomes" id="UP001222932">
    <property type="component" value="Unassembled WGS sequence"/>
</dbReference>
<dbReference type="EMBL" id="BTCM01000003">
    <property type="protein sequence ID" value="GMK56522.1"/>
    <property type="molecule type" value="Genomic_DNA"/>
</dbReference>
<keyword evidence="1" id="KW-0343">GTPase activation</keyword>
<gene>
    <name evidence="4" type="ORF">CspeluHIS016_0303620</name>
</gene>
<evidence type="ECO:0000256" key="1">
    <source>
        <dbReference type="ARBA" id="ARBA00022468"/>
    </source>
</evidence>
<feature type="compositionally biased region" description="Low complexity" evidence="2">
    <location>
        <begin position="712"/>
        <end position="741"/>
    </location>
</feature>
<name>A0AAD3TTD8_9TREE</name>
<dbReference type="InterPro" id="IPR035969">
    <property type="entry name" value="Rab-GAP_TBC_sf"/>
</dbReference>
<dbReference type="PROSITE" id="PS50086">
    <property type="entry name" value="TBC_RABGAP"/>
    <property type="match status" value="1"/>
</dbReference>
<organism evidence="4 5">
    <name type="scientific">Cutaneotrichosporon spelunceum</name>
    <dbReference type="NCBI Taxonomy" id="1672016"/>
    <lineage>
        <taxon>Eukaryota</taxon>
        <taxon>Fungi</taxon>
        <taxon>Dikarya</taxon>
        <taxon>Basidiomycota</taxon>
        <taxon>Agaricomycotina</taxon>
        <taxon>Tremellomycetes</taxon>
        <taxon>Trichosporonales</taxon>
        <taxon>Trichosporonaceae</taxon>
        <taxon>Cutaneotrichosporon</taxon>
    </lineage>
</organism>